<reference evidence="4 5" key="1">
    <citation type="submission" date="2024-05" db="EMBL/GenBank/DDBJ databases">
        <title>Genome sequencing and assembly of Indian major carp, Cirrhinus mrigala (Hamilton, 1822).</title>
        <authorList>
            <person name="Mohindra V."/>
            <person name="Chowdhury L.M."/>
            <person name="Lal K."/>
            <person name="Jena J.K."/>
        </authorList>
    </citation>
    <scope>NUCLEOTIDE SEQUENCE [LARGE SCALE GENOMIC DNA]</scope>
    <source>
        <strain evidence="4">CM1030</strain>
        <tissue evidence="4">Blood</tissue>
    </source>
</reference>
<dbReference type="Pfam" id="PF01421">
    <property type="entry name" value="Reprolysin"/>
    <property type="match status" value="1"/>
</dbReference>
<comment type="caution">
    <text evidence="2">Lacks conserved residue(s) required for the propagation of feature annotation.</text>
</comment>
<evidence type="ECO:0000256" key="2">
    <source>
        <dbReference type="PROSITE-ProRule" id="PRU00276"/>
    </source>
</evidence>
<dbReference type="InterPro" id="IPR024079">
    <property type="entry name" value="MetalloPept_cat_dom_sf"/>
</dbReference>
<dbReference type="AlphaFoldDB" id="A0ABD0R683"/>
<comment type="caution">
    <text evidence="4">The sequence shown here is derived from an EMBL/GenBank/DDBJ whole genome shotgun (WGS) entry which is preliminary data.</text>
</comment>
<feature type="non-terminal residue" evidence="4">
    <location>
        <position position="56"/>
    </location>
</feature>
<sequence>AYKEINTFVALTGFEVWTDSDKITVSTDAGTTLDGFTKWRNSDLMKRQQHDNAHLL</sequence>
<evidence type="ECO:0000259" key="3">
    <source>
        <dbReference type="PROSITE" id="PS50215"/>
    </source>
</evidence>
<accession>A0ABD0R683</accession>
<dbReference type="EMBL" id="JAMKFB020000005">
    <property type="protein sequence ID" value="KAL0193540.1"/>
    <property type="molecule type" value="Genomic_DNA"/>
</dbReference>
<dbReference type="InterPro" id="IPR001590">
    <property type="entry name" value="Peptidase_M12B"/>
</dbReference>
<organism evidence="4 5">
    <name type="scientific">Cirrhinus mrigala</name>
    <name type="common">Mrigala</name>
    <dbReference type="NCBI Taxonomy" id="683832"/>
    <lineage>
        <taxon>Eukaryota</taxon>
        <taxon>Metazoa</taxon>
        <taxon>Chordata</taxon>
        <taxon>Craniata</taxon>
        <taxon>Vertebrata</taxon>
        <taxon>Euteleostomi</taxon>
        <taxon>Actinopterygii</taxon>
        <taxon>Neopterygii</taxon>
        <taxon>Teleostei</taxon>
        <taxon>Ostariophysi</taxon>
        <taxon>Cypriniformes</taxon>
        <taxon>Cyprinidae</taxon>
        <taxon>Labeoninae</taxon>
        <taxon>Labeonini</taxon>
        <taxon>Cirrhinus</taxon>
    </lineage>
</organism>
<evidence type="ECO:0000313" key="5">
    <source>
        <dbReference type="Proteomes" id="UP001529510"/>
    </source>
</evidence>
<keyword evidence="5" id="KW-1185">Reference proteome</keyword>
<dbReference type="Gene3D" id="3.40.390.10">
    <property type="entry name" value="Collagenase (Catalytic Domain)"/>
    <property type="match status" value="1"/>
</dbReference>
<gene>
    <name evidence="4" type="ORF">M9458_011836</name>
</gene>
<dbReference type="PROSITE" id="PS50215">
    <property type="entry name" value="ADAM_MEPRO"/>
    <property type="match status" value="1"/>
</dbReference>
<dbReference type="PANTHER" id="PTHR11905">
    <property type="entry name" value="ADAM A DISINTEGRIN AND METALLOPROTEASE DOMAIN"/>
    <property type="match status" value="1"/>
</dbReference>
<feature type="domain" description="Peptidase M12B" evidence="3">
    <location>
        <begin position="1"/>
        <end position="56"/>
    </location>
</feature>
<feature type="non-terminal residue" evidence="4">
    <location>
        <position position="1"/>
    </location>
</feature>
<evidence type="ECO:0000313" key="4">
    <source>
        <dbReference type="EMBL" id="KAL0193540.1"/>
    </source>
</evidence>
<keyword evidence="1" id="KW-1015">Disulfide bond</keyword>
<dbReference type="Proteomes" id="UP001529510">
    <property type="component" value="Unassembled WGS sequence"/>
</dbReference>
<dbReference type="PANTHER" id="PTHR11905:SF32">
    <property type="entry name" value="DISINTEGRIN AND METALLOPROTEINASE DOMAIN-CONTAINING PROTEIN 28"/>
    <property type="match status" value="1"/>
</dbReference>
<evidence type="ECO:0000256" key="1">
    <source>
        <dbReference type="ARBA" id="ARBA00023157"/>
    </source>
</evidence>
<name>A0ABD0R683_CIRMR</name>
<dbReference type="SUPFAM" id="SSF55486">
    <property type="entry name" value="Metalloproteases ('zincins'), catalytic domain"/>
    <property type="match status" value="1"/>
</dbReference>
<protein>
    <recommendedName>
        <fullName evidence="3">Peptidase M12B domain-containing protein</fullName>
    </recommendedName>
</protein>
<proteinExistence type="predicted"/>